<evidence type="ECO:0000313" key="3">
    <source>
        <dbReference type="Proteomes" id="UP001235712"/>
    </source>
</evidence>
<protein>
    <submittedName>
        <fullName evidence="2">Mycothiol system anti-sigma-R factor</fullName>
    </submittedName>
</protein>
<dbReference type="Proteomes" id="UP001235712">
    <property type="component" value="Unassembled WGS sequence"/>
</dbReference>
<keyword evidence="3" id="KW-1185">Reference proteome</keyword>
<sequence length="85" mass="9632">MSACNEPDCSKVLDQVYEYLDGEMGEAEIAQIRVHLEECSPCLQQYDLDVALKALVRRCCQETAPADLRDRIMIKITEARIELNG</sequence>
<dbReference type="RefSeq" id="WP_307243485.1">
    <property type="nucleotide sequence ID" value="NZ_JAUSQZ010000001.1"/>
</dbReference>
<dbReference type="EMBL" id="JAUSQZ010000001">
    <property type="protein sequence ID" value="MDP9827445.1"/>
    <property type="molecule type" value="Genomic_DNA"/>
</dbReference>
<feature type="domain" description="Putative zinc-finger" evidence="1">
    <location>
        <begin position="9"/>
        <end position="42"/>
    </location>
</feature>
<dbReference type="Pfam" id="PF13490">
    <property type="entry name" value="zf-HC2"/>
    <property type="match status" value="1"/>
</dbReference>
<dbReference type="NCBIfam" id="TIGR03988">
    <property type="entry name" value="antisig_RsrA"/>
    <property type="match status" value="1"/>
</dbReference>
<dbReference type="InterPro" id="IPR027383">
    <property type="entry name" value="Znf_put"/>
</dbReference>
<gene>
    <name evidence="2" type="ORF">J2S57_003194</name>
</gene>
<comment type="caution">
    <text evidence="2">The sequence shown here is derived from an EMBL/GenBank/DDBJ whole genome shotgun (WGS) entry which is preliminary data.</text>
</comment>
<evidence type="ECO:0000313" key="2">
    <source>
        <dbReference type="EMBL" id="MDP9827445.1"/>
    </source>
</evidence>
<name>A0ABT9P5I0_9ACTN</name>
<accession>A0ABT9P5I0</accession>
<dbReference type="InterPro" id="IPR024020">
    <property type="entry name" value="Anit_sigma_mycothiol_RsrA"/>
</dbReference>
<reference evidence="2 3" key="1">
    <citation type="submission" date="2023-07" db="EMBL/GenBank/DDBJ databases">
        <title>Sequencing the genomes of 1000 actinobacteria strains.</title>
        <authorList>
            <person name="Klenk H.-P."/>
        </authorList>
    </citation>
    <scope>NUCLEOTIDE SEQUENCE [LARGE SCALE GENOMIC DNA]</scope>
    <source>
        <strain evidence="2 3">DSM 44388</strain>
    </source>
</reference>
<evidence type="ECO:0000259" key="1">
    <source>
        <dbReference type="Pfam" id="PF13490"/>
    </source>
</evidence>
<organism evidence="2 3">
    <name type="scientific">Kineosporia succinea</name>
    <dbReference type="NCBI Taxonomy" id="84632"/>
    <lineage>
        <taxon>Bacteria</taxon>
        <taxon>Bacillati</taxon>
        <taxon>Actinomycetota</taxon>
        <taxon>Actinomycetes</taxon>
        <taxon>Kineosporiales</taxon>
        <taxon>Kineosporiaceae</taxon>
        <taxon>Kineosporia</taxon>
    </lineage>
</organism>
<proteinExistence type="predicted"/>